<gene>
    <name evidence="3" type="ORF">HUK68_05525</name>
</gene>
<keyword evidence="3" id="KW-0808">Transferase</keyword>
<feature type="compositionally biased region" description="Low complexity" evidence="1">
    <location>
        <begin position="14"/>
        <end position="29"/>
    </location>
</feature>
<dbReference type="GO" id="GO:0032259">
    <property type="term" value="P:methylation"/>
    <property type="evidence" value="ECO:0007669"/>
    <property type="project" value="UniProtKB-KW"/>
</dbReference>
<dbReference type="PANTHER" id="PTHR38043">
    <property type="entry name" value="PROTEIN HEMX"/>
    <property type="match status" value="1"/>
</dbReference>
<dbReference type="RefSeq" id="WP_175503289.1">
    <property type="nucleotide sequence ID" value="NZ_CP054840.1"/>
</dbReference>
<sequence length="368" mass="39760">MSTDAVHDQSAPLPHAAQGPAASAPAPTRPASSLAMYLVGTVAVVALVGSGMLWQRMSSIQEQLARQSADSGSQAIEARTMARDAQDLARDSAARISVMEARVGEVALQRSQLEELVQSLSRTRDDTLMVDIDSAVRMAQQQSQLTGSLEPLVATLRSAAQRIERAAQPRLTPVQRAIERDLEALARLEVTDTAGLLARLDDLLRGVDDLTLANAVAKPNAVRGATPAAMAAPAQDPALSPGDWAWWQDWGTRGWNVVRAEIYDLVRVSRIDQPEAVLLSPDQGFFLRENLKLTLLNARLGVLARQYDAARNDLAAANQALTRYFDPASRRTRNAQAQLQQMQLNLKSHEQPSLDETLAALATAAAGR</sequence>
<name>A0A6N1X0A2_9BURK</name>
<keyword evidence="3" id="KW-0489">Methyltransferase</keyword>
<organism evidence="3 4">
    <name type="scientific">Comamonas antarctica</name>
    <dbReference type="NCBI Taxonomy" id="2743470"/>
    <lineage>
        <taxon>Bacteria</taxon>
        <taxon>Pseudomonadati</taxon>
        <taxon>Pseudomonadota</taxon>
        <taxon>Betaproteobacteria</taxon>
        <taxon>Burkholderiales</taxon>
        <taxon>Comamonadaceae</taxon>
        <taxon>Comamonas</taxon>
    </lineage>
</organism>
<keyword evidence="2" id="KW-1133">Transmembrane helix</keyword>
<dbReference type="Pfam" id="PF04375">
    <property type="entry name" value="HemX"/>
    <property type="match status" value="1"/>
</dbReference>
<feature type="transmembrane region" description="Helical" evidence="2">
    <location>
        <begin position="34"/>
        <end position="54"/>
    </location>
</feature>
<evidence type="ECO:0000313" key="4">
    <source>
        <dbReference type="Proteomes" id="UP000509579"/>
    </source>
</evidence>
<dbReference type="InterPro" id="IPR007470">
    <property type="entry name" value="HemX"/>
</dbReference>
<reference evidence="3 4" key="1">
    <citation type="submission" date="2020-06" db="EMBL/GenBank/DDBJ databases">
        <title>Acidovorax antarctica sp. nov., isolated from Corinth ice sheet soil, Antarctic Fields Peninsula.</title>
        <authorList>
            <person name="Xu Q."/>
            <person name="Peng F."/>
        </authorList>
    </citation>
    <scope>NUCLEOTIDE SEQUENCE [LARGE SCALE GENOMIC DNA]</scope>
    <source>
        <strain evidence="3 4">16-35-5</strain>
    </source>
</reference>
<keyword evidence="2" id="KW-0472">Membrane</keyword>
<dbReference type="Proteomes" id="UP000509579">
    <property type="component" value="Chromosome"/>
</dbReference>
<dbReference type="GO" id="GO:0008168">
    <property type="term" value="F:methyltransferase activity"/>
    <property type="evidence" value="ECO:0007669"/>
    <property type="project" value="UniProtKB-KW"/>
</dbReference>
<dbReference type="EMBL" id="CP054840">
    <property type="protein sequence ID" value="QKV52408.1"/>
    <property type="molecule type" value="Genomic_DNA"/>
</dbReference>
<evidence type="ECO:0000313" key="3">
    <source>
        <dbReference type="EMBL" id="QKV52408.1"/>
    </source>
</evidence>
<evidence type="ECO:0000256" key="1">
    <source>
        <dbReference type="SAM" id="MobiDB-lite"/>
    </source>
</evidence>
<keyword evidence="4" id="KW-1185">Reference proteome</keyword>
<protein>
    <submittedName>
        <fullName evidence="3">Uroporphyrinogen-III C-methyltransferase</fullName>
    </submittedName>
</protein>
<accession>A0A6N1X0A2</accession>
<proteinExistence type="predicted"/>
<evidence type="ECO:0000256" key="2">
    <source>
        <dbReference type="SAM" id="Phobius"/>
    </source>
</evidence>
<dbReference type="KEGG" id="aant:HUK68_05525"/>
<dbReference type="AlphaFoldDB" id="A0A6N1X0A2"/>
<dbReference type="PANTHER" id="PTHR38043:SF1">
    <property type="entry name" value="PROTEIN HEMX"/>
    <property type="match status" value="1"/>
</dbReference>
<feature type="region of interest" description="Disordered" evidence="1">
    <location>
        <begin position="1"/>
        <end position="29"/>
    </location>
</feature>
<keyword evidence="2" id="KW-0812">Transmembrane</keyword>